<reference evidence="1" key="1">
    <citation type="submission" date="2022-09" db="EMBL/GenBank/DDBJ databases">
        <title>Intensive care unit water sources are persistently colonized with multi-drug resistant bacteria and are the site of extensive horizontal gene transfer of antibiotic resistance genes.</title>
        <authorList>
            <person name="Diorio-Toth L."/>
        </authorList>
    </citation>
    <scope>NUCLEOTIDE SEQUENCE</scope>
    <source>
        <strain evidence="1">GD04065</strain>
    </source>
</reference>
<comment type="caution">
    <text evidence="1">The sequence shown here is derived from an EMBL/GenBank/DDBJ whole genome shotgun (WGS) entry which is preliminary data.</text>
</comment>
<evidence type="ECO:0000313" key="2">
    <source>
        <dbReference type="Proteomes" id="UP001157887"/>
    </source>
</evidence>
<proteinExistence type="predicted"/>
<dbReference type="Proteomes" id="UP001157887">
    <property type="component" value="Unassembled WGS sequence"/>
</dbReference>
<organism evidence="1 2">
    <name type="scientific">Acinetobacter johnsonii</name>
    <dbReference type="NCBI Taxonomy" id="40214"/>
    <lineage>
        <taxon>Bacteria</taxon>
        <taxon>Pseudomonadati</taxon>
        <taxon>Pseudomonadota</taxon>
        <taxon>Gammaproteobacteria</taxon>
        <taxon>Moraxellales</taxon>
        <taxon>Moraxellaceae</taxon>
        <taxon>Acinetobacter</taxon>
    </lineage>
</organism>
<sequence>MSDIKARKLVIKRLRHELAVFDEETNLPLSGQNSVVVESCAGEPPKVTITFDAWGSHGIRFEDDPRQEVE</sequence>
<name>A0AAW6RPD8_ACIJO</name>
<protein>
    <submittedName>
        <fullName evidence="1">Uncharacterized protein</fullName>
    </submittedName>
</protein>
<accession>A0AAW6RPD8</accession>
<dbReference type="RefSeq" id="WP_270429071.1">
    <property type="nucleotide sequence ID" value="NZ_JAOECG010000002.1"/>
</dbReference>
<evidence type="ECO:0000313" key="1">
    <source>
        <dbReference type="EMBL" id="MDG9785866.1"/>
    </source>
</evidence>
<dbReference type="AlphaFoldDB" id="A0AAW6RPD8"/>
<dbReference type="EMBL" id="JAOECG010000002">
    <property type="protein sequence ID" value="MDG9785866.1"/>
    <property type="molecule type" value="Genomic_DNA"/>
</dbReference>
<gene>
    <name evidence="1" type="ORF">N7566_02415</name>
</gene>